<feature type="region of interest" description="Disordered" evidence="1">
    <location>
        <begin position="1"/>
        <end position="44"/>
    </location>
</feature>
<dbReference type="AlphaFoldDB" id="A0A918Q1V3"/>
<evidence type="ECO:0000256" key="1">
    <source>
        <dbReference type="SAM" id="MobiDB-lite"/>
    </source>
</evidence>
<reference evidence="2" key="1">
    <citation type="journal article" date="2014" name="Int. J. Syst. Evol. Microbiol.">
        <title>Complete genome sequence of Corynebacterium casei LMG S-19264T (=DSM 44701T), isolated from a smear-ripened cheese.</title>
        <authorList>
            <consortium name="US DOE Joint Genome Institute (JGI-PGF)"/>
            <person name="Walter F."/>
            <person name="Albersmeier A."/>
            <person name="Kalinowski J."/>
            <person name="Ruckert C."/>
        </authorList>
    </citation>
    <scope>NUCLEOTIDE SEQUENCE</scope>
    <source>
        <strain evidence="2">JCM 4815</strain>
    </source>
</reference>
<protein>
    <submittedName>
        <fullName evidence="2">Uncharacterized protein</fullName>
    </submittedName>
</protein>
<dbReference type="RefSeq" id="WP_268249498.1">
    <property type="nucleotide sequence ID" value="NZ_BMVW01000014.1"/>
</dbReference>
<sequence>MTDPQTPDVVRGGSQPDGPAADSAGGLLSFGPLVGGVTVPGPTE</sequence>
<reference evidence="2" key="2">
    <citation type="submission" date="2020-09" db="EMBL/GenBank/DDBJ databases">
        <authorList>
            <person name="Sun Q."/>
            <person name="Ohkuma M."/>
        </authorList>
    </citation>
    <scope>NUCLEOTIDE SEQUENCE</scope>
    <source>
        <strain evidence="2">JCM 4815</strain>
    </source>
</reference>
<organism evidence="2 3">
    <name type="scientific">Streptomyces poonensis</name>
    <dbReference type="NCBI Taxonomy" id="68255"/>
    <lineage>
        <taxon>Bacteria</taxon>
        <taxon>Bacillati</taxon>
        <taxon>Actinomycetota</taxon>
        <taxon>Actinomycetes</taxon>
        <taxon>Kitasatosporales</taxon>
        <taxon>Streptomycetaceae</taxon>
        <taxon>Streptomyces</taxon>
    </lineage>
</organism>
<evidence type="ECO:0000313" key="3">
    <source>
        <dbReference type="Proteomes" id="UP000622166"/>
    </source>
</evidence>
<feature type="compositionally biased region" description="Low complexity" evidence="1">
    <location>
        <begin position="31"/>
        <end position="44"/>
    </location>
</feature>
<proteinExistence type="predicted"/>
<accession>A0A918Q1V3</accession>
<dbReference type="EMBL" id="BMVW01000014">
    <property type="protein sequence ID" value="GGZ28947.1"/>
    <property type="molecule type" value="Genomic_DNA"/>
</dbReference>
<comment type="caution">
    <text evidence="2">The sequence shown here is derived from an EMBL/GenBank/DDBJ whole genome shotgun (WGS) entry which is preliminary data.</text>
</comment>
<dbReference type="Proteomes" id="UP000622166">
    <property type="component" value="Unassembled WGS sequence"/>
</dbReference>
<name>A0A918Q1V3_9ACTN</name>
<evidence type="ECO:0000313" key="2">
    <source>
        <dbReference type="EMBL" id="GGZ28947.1"/>
    </source>
</evidence>
<keyword evidence="3" id="KW-1185">Reference proteome</keyword>
<gene>
    <name evidence="2" type="ORF">GCM10010365_56440</name>
</gene>